<protein>
    <recommendedName>
        <fullName evidence="4">Lytic transglycosylase</fullName>
    </recommendedName>
</protein>
<gene>
    <name evidence="2" type="ORF">QO010_004746</name>
</gene>
<keyword evidence="1" id="KW-0732">Signal</keyword>
<evidence type="ECO:0000313" key="2">
    <source>
        <dbReference type="EMBL" id="MDQ0466949.1"/>
    </source>
</evidence>
<evidence type="ECO:0000256" key="1">
    <source>
        <dbReference type="SAM" id="SignalP"/>
    </source>
</evidence>
<dbReference type="Proteomes" id="UP001228905">
    <property type="component" value="Unassembled WGS sequence"/>
</dbReference>
<evidence type="ECO:0008006" key="4">
    <source>
        <dbReference type="Google" id="ProtNLM"/>
    </source>
</evidence>
<feature type="signal peptide" evidence="1">
    <location>
        <begin position="1"/>
        <end position="23"/>
    </location>
</feature>
<reference evidence="2 3" key="1">
    <citation type="submission" date="2023-07" db="EMBL/GenBank/DDBJ databases">
        <title>Genomic Encyclopedia of Type Strains, Phase IV (KMG-IV): sequencing the most valuable type-strain genomes for metagenomic binning, comparative biology and taxonomic classification.</title>
        <authorList>
            <person name="Goeker M."/>
        </authorList>
    </citation>
    <scope>NUCLEOTIDE SEQUENCE [LARGE SCALE GENOMIC DNA]</scope>
    <source>
        <strain evidence="2 3">DSM 18695</strain>
    </source>
</reference>
<feature type="chain" id="PRO_5046549644" description="Lytic transglycosylase" evidence="1">
    <location>
        <begin position="24"/>
        <end position="243"/>
    </location>
</feature>
<evidence type="ECO:0000313" key="3">
    <source>
        <dbReference type="Proteomes" id="UP001228905"/>
    </source>
</evidence>
<organism evidence="2 3">
    <name type="scientific">Caulobacter ginsengisoli</name>
    <dbReference type="NCBI Taxonomy" id="400775"/>
    <lineage>
        <taxon>Bacteria</taxon>
        <taxon>Pseudomonadati</taxon>
        <taxon>Pseudomonadota</taxon>
        <taxon>Alphaproteobacteria</taxon>
        <taxon>Caulobacterales</taxon>
        <taxon>Caulobacteraceae</taxon>
        <taxon>Caulobacter</taxon>
    </lineage>
</organism>
<dbReference type="EMBL" id="JAUSVS010000017">
    <property type="protein sequence ID" value="MDQ0466949.1"/>
    <property type="molecule type" value="Genomic_DNA"/>
</dbReference>
<dbReference type="RefSeq" id="WP_307353206.1">
    <property type="nucleotide sequence ID" value="NZ_JAUSVS010000017.1"/>
</dbReference>
<accession>A0ABU0J0X2</accession>
<comment type="caution">
    <text evidence="2">The sequence shown here is derived from an EMBL/GenBank/DDBJ whole genome shotgun (WGS) entry which is preliminary data.</text>
</comment>
<name>A0ABU0J0X2_9CAUL</name>
<sequence length="243" mass="27498">MINRRHILGLAAAASALSTAALAQTTEDIARLAIQQKGIEPIPVTEAEKAIWRDLLADGTKAQAADAIIARPDSVNPLAFALVSESLWERGDRAKAAFWFYLFQARTQPWMSGGPISEVLLRDYVSQLLDRSVDYVGVRRYYNQRVGEPVNTWAMSDLDALQVLAARVFSYERRIPLYAERITYASEERWLAQVEAKRVENEQTFKEALAQNKPADFYEARRKQGLYVGPWKDPGAPLPEDWR</sequence>
<proteinExistence type="predicted"/>
<keyword evidence="3" id="KW-1185">Reference proteome</keyword>